<dbReference type="SUPFAM" id="SSF55347">
    <property type="entry name" value="Glyceraldehyde-3-phosphate dehydrogenase-like, C-terminal domain"/>
    <property type="match status" value="1"/>
</dbReference>
<evidence type="ECO:0000256" key="11">
    <source>
        <dbReference type="PIRSR" id="PIRSR000098-1"/>
    </source>
</evidence>
<feature type="binding site" evidence="12">
    <location>
        <begin position="9"/>
        <end position="16"/>
    </location>
    <ligand>
        <name>NADP(+)</name>
        <dbReference type="ChEBI" id="CHEBI:58349"/>
    </ligand>
</feature>
<evidence type="ECO:0000256" key="8">
    <source>
        <dbReference type="ARBA" id="ARBA00022857"/>
    </source>
</evidence>
<dbReference type="PROSITE" id="PS01042">
    <property type="entry name" value="HOMOSER_DHGENASE"/>
    <property type="match status" value="1"/>
</dbReference>
<dbReference type="InterPro" id="IPR036291">
    <property type="entry name" value="NAD(P)-bd_dom_sf"/>
</dbReference>
<comment type="pathway">
    <text evidence="2 13">Amino-acid biosynthesis; L-methionine biosynthesis via de novo pathway; L-homoserine from L-aspartate: step 3/3.</text>
</comment>
<evidence type="ECO:0000256" key="13">
    <source>
        <dbReference type="RuleBase" id="RU000579"/>
    </source>
</evidence>
<dbReference type="InterPro" id="IPR019811">
    <property type="entry name" value="HDH_CS"/>
</dbReference>
<evidence type="ECO:0000256" key="10">
    <source>
        <dbReference type="ARBA" id="ARBA00023167"/>
    </source>
</evidence>
<dbReference type="Gene3D" id="3.30.70.260">
    <property type="match status" value="1"/>
</dbReference>
<keyword evidence="7 13" id="KW-0791">Threonine biosynthesis</keyword>
<dbReference type="InterPro" id="IPR016204">
    <property type="entry name" value="HDH"/>
</dbReference>
<dbReference type="CDD" id="cd04881">
    <property type="entry name" value="ACT_HSDH-Hom"/>
    <property type="match status" value="1"/>
</dbReference>
<evidence type="ECO:0000256" key="3">
    <source>
        <dbReference type="ARBA" id="ARBA00006753"/>
    </source>
</evidence>
<organism evidence="16 17">
    <name type="scientific">Desulfosarcina widdelii</name>
    <dbReference type="NCBI Taxonomy" id="947919"/>
    <lineage>
        <taxon>Bacteria</taxon>
        <taxon>Pseudomonadati</taxon>
        <taxon>Thermodesulfobacteriota</taxon>
        <taxon>Desulfobacteria</taxon>
        <taxon>Desulfobacterales</taxon>
        <taxon>Desulfosarcinaceae</taxon>
        <taxon>Desulfosarcina</taxon>
    </lineage>
</organism>
<evidence type="ECO:0000313" key="17">
    <source>
        <dbReference type="Proteomes" id="UP000427769"/>
    </source>
</evidence>
<dbReference type="EMBL" id="AP021875">
    <property type="protein sequence ID" value="BBO74638.1"/>
    <property type="molecule type" value="Genomic_DNA"/>
</dbReference>
<evidence type="ECO:0000256" key="1">
    <source>
        <dbReference type="ARBA" id="ARBA00005056"/>
    </source>
</evidence>
<keyword evidence="10 13" id="KW-0486">Methionine biosynthesis</keyword>
<dbReference type="OrthoDB" id="9808167at2"/>
<evidence type="ECO:0000256" key="5">
    <source>
        <dbReference type="ARBA" id="ARBA00013376"/>
    </source>
</evidence>
<dbReference type="GO" id="GO:0009088">
    <property type="term" value="P:threonine biosynthetic process"/>
    <property type="evidence" value="ECO:0007669"/>
    <property type="project" value="UniProtKB-UniPathway"/>
</dbReference>
<evidence type="ECO:0000256" key="9">
    <source>
        <dbReference type="ARBA" id="ARBA00023002"/>
    </source>
</evidence>
<dbReference type="InterPro" id="IPR045865">
    <property type="entry name" value="ACT-like_dom_sf"/>
</dbReference>
<dbReference type="GO" id="GO:0009086">
    <property type="term" value="P:methionine biosynthetic process"/>
    <property type="evidence" value="ECO:0007669"/>
    <property type="project" value="UniProtKB-KW"/>
</dbReference>
<reference evidence="16 17" key="1">
    <citation type="submission" date="2019-11" db="EMBL/GenBank/DDBJ databases">
        <title>Comparative genomics of hydrocarbon-degrading Desulfosarcina strains.</title>
        <authorList>
            <person name="Watanabe M."/>
            <person name="Kojima H."/>
            <person name="Fukui M."/>
        </authorList>
    </citation>
    <scope>NUCLEOTIDE SEQUENCE [LARGE SCALE GENOMIC DNA]</scope>
    <source>
        <strain evidence="16 17">PP31</strain>
    </source>
</reference>
<dbReference type="FunFam" id="3.30.70.260:FF:000030">
    <property type="entry name" value="Homoserine dehydrogenase"/>
    <property type="match status" value="1"/>
</dbReference>
<sequence>MKPINIAILGCGTVGTGVARLLLENADILKDRVGCDLNLKYVADIDTETDRGIAFAPGVMIPDAAKAIADPEVDIVVETIGGEGIAKQMMLDAIAAGKHVVTANKALLAKHGNAIISAATEKGVDLAYEASVGGCMPIIKTVRESLVGNRISAMTGILNGTCNYILSKITDEGVVFEKALAEAQAKGYAEADPTLDVEGFDAAHKLAILAALAFGMQINFDDVYIEGISRITPMDIEFAAQFGYRIKLLAITKFDGQAVEARVHPTMIPFDNMLSNVNGTLNAISVSGDAVGDILLYGHGAGMMPTASAVVSDIADIARNLASNGAGRVPVLGFQTDKVRAIPVRPMDDIVTNYYFRFDAMDRPGVLAAIAGILGKYAISLKYVHQKGRKTNGSVPVVMLTHHAREKDVRRALSEISALDVVAGEPMVVRIEDQNGH</sequence>
<evidence type="ECO:0000256" key="14">
    <source>
        <dbReference type="RuleBase" id="RU004171"/>
    </source>
</evidence>
<dbReference type="GO" id="GO:0004412">
    <property type="term" value="F:homoserine dehydrogenase activity"/>
    <property type="evidence" value="ECO:0007669"/>
    <property type="project" value="UniProtKB-EC"/>
</dbReference>
<dbReference type="SUPFAM" id="SSF55021">
    <property type="entry name" value="ACT-like"/>
    <property type="match status" value="1"/>
</dbReference>
<dbReference type="EC" id="1.1.1.3" evidence="4 13"/>
<keyword evidence="8 12" id="KW-0521">NADP</keyword>
<gene>
    <name evidence="16" type="ORF">DSCW_20550</name>
</gene>
<feature type="domain" description="ACT" evidence="15">
    <location>
        <begin position="355"/>
        <end position="436"/>
    </location>
</feature>
<comment type="pathway">
    <text evidence="1 13">Amino-acid biosynthesis; L-threonine biosynthesis; L-threonine from L-aspartate: step 3/5.</text>
</comment>
<dbReference type="AlphaFoldDB" id="A0A5K7Z155"/>
<feature type="binding site" evidence="12">
    <location>
        <position position="190"/>
    </location>
    <ligand>
        <name>L-homoserine</name>
        <dbReference type="ChEBI" id="CHEBI:57476"/>
    </ligand>
</feature>
<dbReference type="KEGG" id="dwd:DSCW_20550"/>
<dbReference type="PROSITE" id="PS51671">
    <property type="entry name" value="ACT"/>
    <property type="match status" value="1"/>
</dbReference>
<evidence type="ECO:0000256" key="7">
    <source>
        <dbReference type="ARBA" id="ARBA00022697"/>
    </source>
</evidence>
<keyword evidence="6 13" id="KW-0028">Amino-acid biosynthesis</keyword>
<comment type="catalytic activity">
    <reaction evidence="13">
        <text>L-homoserine + NADP(+) = L-aspartate 4-semialdehyde + NADPH + H(+)</text>
        <dbReference type="Rhea" id="RHEA:15761"/>
        <dbReference type="ChEBI" id="CHEBI:15378"/>
        <dbReference type="ChEBI" id="CHEBI:57476"/>
        <dbReference type="ChEBI" id="CHEBI:57783"/>
        <dbReference type="ChEBI" id="CHEBI:58349"/>
        <dbReference type="ChEBI" id="CHEBI:537519"/>
        <dbReference type="EC" id="1.1.1.3"/>
    </reaction>
</comment>
<evidence type="ECO:0000313" key="16">
    <source>
        <dbReference type="EMBL" id="BBO74638.1"/>
    </source>
</evidence>
<keyword evidence="17" id="KW-1185">Reference proteome</keyword>
<dbReference type="PANTHER" id="PTHR43331">
    <property type="entry name" value="HOMOSERINE DEHYDROGENASE"/>
    <property type="match status" value="1"/>
</dbReference>
<dbReference type="PANTHER" id="PTHR43331:SF1">
    <property type="entry name" value="HOMOSERINE DEHYDROGENASE"/>
    <property type="match status" value="1"/>
</dbReference>
<keyword evidence="9 13" id="KW-0560">Oxidoreductase</keyword>
<accession>A0A5K7Z155</accession>
<dbReference type="Gene3D" id="3.40.50.720">
    <property type="entry name" value="NAD(P)-binding Rossmann-like Domain"/>
    <property type="match status" value="1"/>
</dbReference>
<evidence type="ECO:0000256" key="2">
    <source>
        <dbReference type="ARBA" id="ARBA00005062"/>
    </source>
</evidence>
<dbReference type="GO" id="GO:0050661">
    <property type="term" value="F:NADP binding"/>
    <property type="evidence" value="ECO:0007669"/>
    <property type="project" value="InterPro"/>
</dbReference>
<dbReference type="InterPro" id="IPR002912">
    <property type="entry name" value="ACT_dom"/>
</dbReference>
<dbReference type="Pfam" id="PF00742">
    <property type="entry name" value="Homoserine_dh"/>
    <property type="match status" value="1"/>
</dbReference>
<dbReference type="SUPFAM" id="SSF51735">
    <property type="entry name" value="NAD(P)-binding Rossmann-fold domains"/>
    <property type="match status" value="1"/>
</dbReference>
<dbReference type="Pfam" id="PF01842">
    <property type="entry name" value="ACT"/>
    <property type="match status" value="1"/>
</dbReference>
<dbReference type="InterPro" id="IPR005106">
    <property type="entry name" value="Asp/hSer_DH_NAD-bd"/>
</dbReference>
<evidence type="ECO:0000256" key="4">
    <source>
        <dbReference type="ARBA" id="ARBA00013213"/>
    </source>
</evidence>
<evidence type="ECO:0000259" key="15">
    <source>
        <dbReference type="PROSITE" id="PS51671"/>
    </source>
</evidence>
<evidence type="ECO:0000256" key="12">
    <source>
        <dbReference type="PIRSR" id="PIRSR000098-2"/>
    </source>
</evidence>
<dbReference type="InterPro" id="IPR001342">
    <property type="entry name" value="HDH_cat"/>
</dbReference>
<dbReference type="FunFam" id="3.30.360.10:FF:000005">
    <property type="entry name" value="Homoserine dehydrogenase"/>
    <property type="match status" value="1"/>
</dbReference>
<feature type="binding site" evidence="12">
    <location>
        <position position="105"/>
    </location>
    <ligand>
        <name>NADPH</name>
        <dbReference type="ChEBI" id="CHEBI:57783"/>
    </ligand>
</feature>
<name>A0A5K7Z155_9BACT</name>
<dbReference type="Gene3D" id="3.30.360.10">
    <property type="entry name" value="Dihydrodipicolinate Reductase, domain 2"/>
    <property type="match status" value="1"/>
</dbReference>
<evidence type="ECO:0000256" key="6">
    <source>
        <dbReference type="ARBA" id="ARBA00022605"/>
    </source>
</evidence>
<comment type="similarity">
    <text evidence="3 14">Belongs to the homoserine dehydrogenase family.</text>
</comment>
<feature type="active site" description="Proton donor" evidence="11">
    <location>
        <position position="205"/>
    </location>
</feature>
<dbReference type="Pfam" id="PF03447">
    <property type="entry name" value="NAD_binding_3"/>
    <property type="match status" value="1"/>
</dbReference>
<protein>
    <recommendedName>
        <fullName evidence="5 13">Homoserine dehydrogenase</fullName>
        <ecNumber evidence="4 13">1.1.1.3</ecNumber>
    </recommendedName>
</protein>
<dbReference type="PIRSF" id="PIRSF000098">
    <property type="entry name" value="Homoser_dehydrog"/>
    <property type="match status" value="1"/>
</dbReference>
<dbReference type="UniPathway" id="UPA00050">
    <property type="reaction ID" value="UER00063"/>
</dbReference>
<dbReference type="Proteomes" id="UP000427769">
    <property type="component" value="Chromosome"/>
</dbReference>
<dbReference type="UniPathway" id="UPA00051">
    <property type="reaction ID" value="UER00465"/>
</dbReference>
<dbReference type="RefSeq" id="WP_155303645.1">
    <property type="nucleotide sequence ID" value="NZ_AP021875.1"/>
</dbReference>
<proteinExistence type="inferred from homology"/>
<dbReference type="NCBIfam" id="NF004976">
    <property type="entry name" value="PRK06349.1"/>
    <property type="match status" value="1"/>
</dbReference>